<comment type="caution">
    <text evidence="2">The sequence shown here is derived from an EMBL/GenBank/DDBJ whole genome shotgun (WGS) entry which is preliminary data.</text>
</comment>
<name>A0A2P5ALX7_PARAD</name>
<dbReference type="EMBL" id="JXTB01000526">
    <property type="protein sequence ID" value="PON37532.1"/>
    <property type="molecule type" value="Genomic_DNA"/>
</dbReference>
<sequence>MEQPGQPANSSIPNLSFDLPLPHSQTDEVELPELEQRRRNLTIYSVFSEDDDLQSVAPRRRSREITEEKKSLSLMKRDLRLARWEKSGTPSLMEFPLKLRAGSDPNRSRSFVDTQF</sequence>
<dbReference type="Proteomes" id="UP000237105">
    <property type="component" value="Unassembled WGS sequence"/>
</dbReference>
<accession>A0A2P5ALX7</accession>
<evidence type="ECO:0000256" key="1">
    <source>
        <dbReference type="SAM" id="MobiDB-lite"/>
    </source>
</evidence>
<dbReference type="AlphaFoldDB" id="A0A2P5ALX7"/>
<feature type="compositionally biased region" description="Polar residues" evidence="1">
    <location>
        <begin position="1"/>
        <end position="14"/>
    </location>
</feature>
<feature type="region of interest" description="Disordered" evidence="1">
    <location>
        <begin position="1"/>
        <end position="32"/>
    </location>
</feature>
<evidence type="ECO:0000313" key="2">
    <source>
        <dbReference type="EMBL" id="PON37532.1"/>
    </source>
</evidence>
<reference evidence="3" key="1">
    <citation type="submission" date="2016-06" db="EMBL/GenBank/DDBJ databases">
        <title>Parallel loss of symbiosis genes in relatives of nitrogen-fixing non-legume Parasponia.</title>
        <authorList>
            <person name="Van Velzen R."/>
            <person name="Holmer R."/>
            <person name="Bu F."/>
            <person name="Rutten L."/>
            <person name="Van Zeijl A."/>
            <person name="Liu W."/>
            <person name="Santuari L."/>
            <person name="Cao Q."/>
            <person name="Sharma T."/>
            <person name="Shen D."/>
            <person name="Roswanjaya Y."/>
            <person name="Wardhani T."/>
            <person name="Kalhor M.S."/>
            <person name="Jansen J."/>
            <person name="Van den Hoogen J."/>
            <person name="Gungor B."/>
            <person name="Hartog M."/>
            <person name="Hontelez J."/>
            <person name="Verver J."/>
            <person name="Yang W.-C."/>
            <person name="Schijlen E."/>
            <person name="Repin R."/>
            <person name="Schilthuizen M."/>
            <person name="Schranz E."/>
            <person name="Heidstra R."/>
            <person name="Miyata K."/>
            <person name="Fedorova E."/>
            <person name="Kohlen W."/>
            <person name="Bisseling T."/>
            <person name="Smit S."/>
            <person name="Geurts R."/>
        </authorList>
    </citation>
    <scope>NUCLEOTIDE SEQUENCE [LARGE SCALE GENOMIC DNA]</scope>
    <source>
        <strain evidence="3">cv. WU1-14</strain>
    </source>
</reference>
<organism evidence="2 3">
    <name type="scientific">Parasponia andersonii</name>
    <name type="common">Sponia andersonii</name>
    <dbReference type="NCBI Taxonomy" id="3476"/>
    <lineage>
        <taxon>Eukaryota</taxon>
        <taxon>Viridiplantae</taxon>
        <taxon>Streptophyta</taxon>
        <taxon>Embryophyta</taxon>
        <taxon>Tracheophyta</taxon>
        <taxon>Spermatophyta</taxon>
        <taxon>Magnoliopsida</taxon>
        <taxon>eudicotyledons</taxon>
        <taxon>Gunneridae</taxon>
        <taxon>Pentapetalae</taxon>
        <taxon>rosids</taxon>
        <taxon>fabids</taxon>
        <taxon>Rosales</taxon>
        <taxon>Cannabaceae</taxon>
        <taxon>Parasponia</taxon>
    </lineage>
</organism>
<keyword evidence="3" id="KW-1185">Reference proteome</keyword>
<protein>
    <submittedName>
        <fullName evidence="2">Uncharacterized protein</fullName>
    </submittedName>
</protein>
<evidence type="ECO:0000313" key="3">
    <source>
        <dbReference type="Proteomes" id="UP000237105"/>
    </source>
</evidence>
<gene>
    <name evidence="2" type="ORF">PanWU01x14_319510</name>
</gene>
<proteinExistence type="predicted"/>